<sequence>MDEINNDDPVPSLSAPSNLVRAANRLRQNPRPQDSIDLDFNLSEDVLPVDFFRKGITSGNDCYLLFASQIQLNQLATAKTWYLDGTFKIVRQPFTQLITAHAFLKHDGNTKQLAFCSDKIR</sequence>
<reference evidence="1" key="1">
    <citation type="journal article" date="2023" name="Mol. Biol. Evol.">
        <title>Third-Generation Sequencing Reveals the Adaptive Role of the Epigenome in Three Deep-Sea Polychaetes.</title>
        <authorList>
            <person name="Perez M."/>
            <person name="Aroh O."/>
            <person name="Sun Y."/>
            <person name="Lan Y."/>
            <person name="Juniper S.K."/>
            <person name="Young C.R."/>
            <person name="Angers B."/>
            <person name="Qian P.Y."/>
        </authorList>
    </citation>
    <scope>NUCLEOTIDE SEQUENCE</scope>
    <source>
        <strain evidence="1">P08H-3</strain>
    </source>
</reference>
<dbReference type="EMBL" id="JAODUP010000227">
    <property type="protein sequence ID" value="KAK2155915.1"/>
    <property type="molecule type" value="Genomic_DNA"/>
</dbReference>
<protein>
    <submittedName>
        <fullName evidence="1">Uncharacterized protein</fullName>
    </submittedName>
</protein>
<keyword evidence="2" id="KW-1185">Reference proteome</keyword>
<organism evidence="1 2">
    <name type="scientific">Paralvinella palmiformis</name>
    <dbReference type="NCBI Taxonomy" id="53620"/>
    <lineage>
        <taxon>Eukaryota</taxon>
        <taxon>Metazoa</taxon>
        <taxon>Spiralia</taxon>
        <taxon>Lophotrochozoa</taxon>
        <taxon>Annelida</taxon>
        <taxon>Polychaeta</taxon>
        <taxon>Sedentaria</taxon>
        <taxon>Canalipalpata</taxon>
        <taxon>Terebellida</taxon>
        <taxon>Terebelliformia</taxon>
        <taxon>Alvinellidae</taxon>
        <taxon>Paralvinella</taxon>
    </lineage>
</organism>
<dbReference type="Proteomes" id="UP001208570">
    <property type="component" value="Unassembled WGS sequence"/>
</dbReference>
<evidence type="ECO:0000313" key="2">
    <source>
        <dbReference type="Proteomes" id="UP001208570"/>
    </source>
</evidence>
<evidence type="ECO:0000313" key="1">
    <source>
        <dbReference type="EMBL" id="KAK2155915.1"/>
    </source>
</evidence>
<accession>A0AAD9JNY6</accession>
<gene>
    <name evidence="1" type="ORF">LSH36_227g01034</name>
</gene>
<dbReference type="AlphaFoldDB" id="A0AAD9JNY6"/>
<name>A0AAD9JNY6_9ANNE</name>
<proteinExistence type="predicted"/>
<comment type="caution">
    <text evidence="1">The sequence shown here is derived from an EMBL/GenBank/DDBJ whole genome shotgun (WGS) entry which is preliminary data.</text>
</comment>